<reference evidence="3 4" key="1">
    <citation type="submission" date="2016-06" db="EMBL/GenBank/DDBJ databases">
        <title>Complete genome sequence of a deep-branching marine Gamma Proteobacterium Woeseia oceani type strain XK5.</title>
        <authorList>
            <person name="Mu D."/>
            <person name="Du Z."/>
        </authorList>
    </citation>
    <scope>NUCLEOTIDE SEQUENCE [LARGE SCALE GENOMIC DNA]</scope>
    <source>
        <strain evidence="3 4">XK5</strain>
    </source>
</reference>
<evidence type="ECO:0000313" key="3">
    <source>
        <dbReference type="EMBL" id="ANO51002.1"/>
    </source>
</evidence>
<dbReference type="STRING" id="1548547.BA177_07065"/>
<accession>A0A193LER7</accession>
<dbReference type="Proteomes" id="UP000092695">
    <property type="component" value="Chromosome"/>
</dbReference>
<gene>
    <name evidence="3" type="ORF">BA177_07065</name>
</gene>
<feature type="domain" description="DUF4397" evidence="2">
    <location>
        <begin position="34"/>
        <end position="152"/>
    </location>
</feature>
<proteinExistence type="predicted"/>
<organism evidence="3 4">
    <name type="scientific">Woeseia oceani</name>
    <dbReference type="NCBI Taxonomy" id="1548547"/>
    <lineage>
        <taxon>Bacteria</taxon>
        <taxon>Pseudomonadati</taxon>
        <taxon>Pseudomonadota</taxon>
        <taxon>Gammaproteobacteria</taxon>
        <taxon>Woeseiales</taxon>
        <taxon>Woeseiaceae</taxon>
        <taxon>Woeseia</taxon>
    </lineage>
</organism>
<feature type="chain" id="PRO_5008260164" description="DUF4397 domain-containing protein" evidence="1">
    <location>
        <begin position="25"/>
        <end position="449"/>
    </location>
</feature>
<feature type="signal peptide" evidence="1">
    <location>
        <begin position="1"/>
        <end position="24"/>
    </location>
</feature>
<evidence type="ECO:0000259" key="2">
    <source>
        <dbReference type="Pfam" id="PF14344"/>
    </source>
</evidence>
<dbReference type="PROSITE" id="PS51257">
    <property type="entry name" value="PROKAR_LIPOPROTEIN"/>
    <property type="match status" value="1"/>
</dbReference>
<evidence type="ECO:0000256" key="1">
    <source>
        <dbReference type="SAM" id="SignalP"/>
    </source>
</evidence>
<keyword evidence="4" id="KW-1185">Reference proteome</keyword>
<protein>
    <recommendedName>
        <fullName evidence="2">DUF4397 domain-containing protein</fullName>
    </recommendedName>
</protein>
<dbReference type="InterPro" id="IPR025510">
    <property type="entry name" value="DUF4397"/>
</dbReference>
<sequence length="449" mass="47724">MIPRYKIAALISIVTLTLAGCAESARENATGKAVIRAVNAIVDAPAVVFKIEERSLGSLEFGDVTPIQNYDDLAYNFNYDITDIGATSSRRLASQFLDVVADTNYLFVLSGSISNPQITLWTDDERQWEGTETVFEMGFMHLASNLGALDVYFAAPGTAPTAGAAVGTLVNGERLDPAEYAAGNYVVTLTEANDPQAIVYQSPSRTLAGASTDSILIFDHNPTRNSDVHVRHLTQAGTAADLVDARVSPTGQFLHAAPAIGNVDIAENDDFASLLLADQPFGNLSGEITLSAGTNDYTWTDAGNMGAILVESEEVIAADYKRTLVLAGPAADHTILNVQSIRRPFSTSARLNIINAADNAETVDIYFLPDGDSIADFTPISSGIPFTFSTGMTPVIAGDYEITITVAGSQTVLAGPLDISLANRDVVEVYVMDTADPNAMSLMVNRVNP</sequence>
<evidence type="ECO:0000313" key="4">
    <source>
        <dbReference type="Proteomes" id="UP000092695"/>
    </source>
</evidence>
<dbReference type="EMBL" id="CP016268">
    <property type="protein sequence ID" value="ANO51002.1"/>
    <property type="molecule type" value="Genomic_DNA"/>
</dbReference>
<keyword evidence="1" id="KW-0732">Signal</keyword>
<dbReference type="AlphaFoldDB" id="A0A193LER7"/>
<name>A0A193LER7_9GAMM</name>
<dbReference type="RefSeq" id="WP_068614753.1">
    <property type="nucleotide sequence ID" value="NZ_CP016268.1"/>
</dbReference>
<dbReference type="KEGG" id="woc:BA177_07065"/>
<dbReference type="OrthoDB" id="9783299at2"/>
<dbReference type="Pfam" id="PF14344">
    <property type="entry name" value="DUF4397"/>
    <property type="match status" value="2"/>
</dbReference>
<feature type="domain" description="DUF4397" evidence="2">
    <location>
        <begin position="253"/>
        <end position="366"/>
    </location>
</feature>